<evidence type="ECO:0000313" key="1">
    <source>
        <dbReference type="EMBL" id="CUS49979.1"/>
    </source>
</evidence>
<dbReference type="InterPro" id="IPR026286">
    <property type="entry name" value="MaiA/AMDase"/>
</dbReference>
<sequence length="254" mass="27697">MVDSKVRYDDALGWRLKLGVIVPATNTIVEPEFHSMTPAGVTCHTGRFPLKDVRISSDNDFERLVADIHANLDRAVDDLMSVAPDHIIVGVSAESFWDGADGAEVIRNRLVEKTGVSITLGSDAARVALEAVAAQRIGVLTPYWPVADERVRQYFNQCGFTAVRVTGLKATSPLNIAEQSRDTLRHAIRHLDGDDIDTIVQVGTNLALAALADELEQELGKPVIAINVALYWHALRQNGINEAIPGFGQLLKDL</sequence>
<organism evidence="1">
    <name type="scientific">hydrothermal vent metagenome</name>
    <dbReference type="NCBI Taxonomy" id="652676"/>
    <lineage>
        <taxon>unclassified sequences</taxon>
        <taxon>metagenomes</taxon>
        <taxon>ecological metagenomes</taxon>
    </lineage>
</organism>
<accession>A0A160TNZ1</accession>
<proteinExistence type="predicted"/>
<gene>
    <name evidence="1" type="ORF">MGWOODY_XGa3021</name>
</gene>
<protein>
    <submittedName>
        <fullName evidence="1">Arylmalonate decarboxylase</fullName>
    </submittedName>
</protein>
<dbReference type="InterPro" id="IPR053714">
    <property type="entry name" value="Iso_Racemase_Enz_sf"/>
</dbReference>
<dbReference type="PANTHER" id="PTHR40267:SF1">
    <property type="entry name" value="BLR3294 PROTEIN"/>
    <property type="match status" value="1"/>
</dbReference>
<reference evidence="1" key="1">
    <citation type="submission" date="2015-10" db="EMBL/GenBank/DDBJ databases">
        <authorList>
            <person name="Gilbert D.G."/>
        </authorList>
    </citation>
    <scope>NUCLEOTIDE SEQUENCE</scope>
</reference>
<dbReference type="Gene3D" id="3.40.50.12500">
    <property type="match status" value="1"/>
</dbReference>
<dbReference type="PIRSF" id="PIRSF015736">
    <property type="entry name" value="MI"/>
    <property type="match status" value="1"/>
</dbReference>
<dbReference type="EMBL" id="CZRL01000008">
    <property type="protein sequence ID" value="CUS49979.1"/>
    <property type="molecule type" value="Genomic_DNA"/>
</dbReference>
<dbReference type="PANTHER" id="PTHR40267">
    <property type="entry name" value="BLR3294 PROTEIN"/>
    <property type="match status" value="1"/>
</dbReference>
<dbReference type="AlphaFoldDB" id="A0A160TNZ1"/>
<name>A0A160TNZ1_9ZZZZ</name>
<dbReference type="Pfam" id="PF17645">
    <property type="entry name" value="Amdase"/>
    <property type="match status" value="1"/>
</dbReference>